<reference evidence="4 5" key="1">
    <citation type="submission" date="2020-07" db="EMBL/GenBank/DDBJ databases">
        <title>Sequencing the genomes of 1000 actinobacteria strains.</title>
        <authorList>
            <person name="Klenk H.-P."/>
        </authorList>
    </citation>
    <scope>NUCLEOTIDE SEQUENCE [LARGE SCALE GENOMIC DNA]</scope>
    <source>
        <strain evidence="4 5">DSM 22083</strain>
    </source>
</reference>
<feature type="transmembrane region" description="Helical" evidence="2">
    <location>
        <begin position="602"/>
        <end position="624"/>
    </location>
</feature>
<dbReference type="GO" id="GO:0006508">
    <property type="term" value="P:proteolysis"/>
    <property type="evidence" value="ECO:0007669"/>
    <property type="project" value="UniProtKB-KW"/>
</dbReference>
<keyword evidence="4" id="KW-0645">Protease</keyword>
<dbReference type="Pfam" id="PF11992">
    <property type="entry name" value="TgpA_N"/>
    <property type="match status" value="1"/>
</dbReference>
<protein>
    <submittedName>
        <fullName evidence="4">Transglutaminase-like putative cysteine protease</fullName>
    </submittedName>
</protein>
<dbReference type="Pfam" id="PF01841">
    <property type="entry name" value="Transglut_core"/>
    <property type="match status" value="1"/>
</dbReference>
<feature type="transmembrane region" description="Helical" evidence="2">
    <location>
        <begin position="206"/>
        <end position="229"/>
    </location>
</feature>
<accession>A0A7Y9IDC7</accession>
<dbReference type="InterPro" id="IPR052901">
    <property type="entry name" value="Bact_TGase-like"/>
</dbReference>
<dbReference type="InterPro" id="IPR038765">
    <property type="entry name" value="Papain-like_cys_pep_sf"/>
</dbReference>
<dbReference type="RefSeq" id="WP_179757460.1">
    <property type="nucleotide sequence ID" value="NZ_JACCBU010000001.1"/>
</dbReference>
<dbReference type="AlphaFoldDB" id="A0A7Y9IDC7"/>
<keyword evidence="2" id="KW-1133">Transmembrane helix</keyword>
<feature type="transmembrane region" description="Helical" evidence="2">
    <location>
        <begin position="163"/>
        <end position="185"/>
    </location>
</feature>
<dbReference type="SMART" id="SM00460">
    <property type="entry name" value="TGc"/>
    <property type="match status" value="1"/>
</dbReference>
<name>A0A7Y9IDC7_9ACTN</name>
<evidence type="ECO:0000259" key="3">
    <source>
        <dbReference type="SMART" id="SM00460"/>
    </source>
</evidence>
<evidence type="ECO:0000256" key="2">
    <source>
        <dbReference type="SAM" id="Phobius"/>
    </source>
</evidence>
<feature type="transmembrane region" description="Helical" evidence="2">
    <location>
        <begin position="140"/>
        <end position="157"/>
    </location>
</feature>
<feature type="domain" description="Transglutaminase-like" evidence="3">
    <location>
        <begin position="471"/>
        <end position="541"/>
    </location>
</feature>
<feature type="region of interest" description="Disordered" evidence="1">
    <location>
        <begin position="544"/>
        <end position="600"/>
    </location>
</feature>
<dbReference type="PANTHER" id="PTHR42736">
    <property type="entry name" value="PROTEIN-GLUTAMINE GAMMA-GLUTAMYLTRANSFERASE"/>
    <property type="match status" value="1"/>
</dbReference>
<organism evidence="4 5">
    <name type="scientific">Microlunatus parietis</name>
    <dbReference type="NCBI Taxonomy" id="682979"/>
    <lineage>
        <taxon>Bacteria</taxon>
        <taxon>Bacillati</taxon>
        <taxon>Actinomycetota</taxon>
        <taxon>Actinomycetes</taxon>
        <taxon>Propionibacteriales</taxon>
        <taxon>Propionibacteriaceae</taxon>
        <taxon>Microlunatus</taxon>
    </lineage>
</organism>
<dbReference type="Gene3D" id="3.10.620.30">
    <property type="match status" value="1"/>
</dbReference>
<evidence type="ECO:0000313" key="5">
    <source>
        <dbReference type="Proteomes" id="UP000569914"/>
    </source>
</evidence>
<feature type="transmembrane region" description="Helical" evidence="2">
    <location>
        <begin position="7"/>
        <end position="25"/>
    </location>
</feature>
<feature type="transmembrane region" description="Helical" evidence="2">
    <location>
        <begin position="58"/>
        <end position="78"/>
    </location>
</feature>
<comment type="caution">
    <text evidence="4">The sequence shown here is derived from an EMBL/GenBank/DDBJ whole genome shotgun (WGS) entry which is preliminary data.</text>
</comment>
<keyword evidence="2" id="KW-0472">Membrane</keyword>
<dbReference type="InterPro" id="IPR021878">
    <property type="entry name" value="TgpA_N"/>
</dbReference>
<feature type="transmembrane region" description="Helical" evidence="2">
    <location>
        <begin position="113"/>
        <end position="133"/>
    </location>
</feature>
<dbReference type="SUPFAM" id="SSF54001">
    <property type="entry name" value="Cysteine proteinases"/>
    <property type="match status" value="1"/>
</dbReference>
<feature type="region of interest" description="Disordered" evidence="1">
    <location>
        <begin position="310"/>
        <end position="331"/>
    </location>
</feature>
<proteinExistence type="predicted"/>
<gene>
    <name evidence="4" type="ORF">BKA15_006190</name>
</gene>
<keyword evidence="5" id="KW-1185">Reference proteome</keyword>
<evidence type="ECO:0000313" key="4">
    <source>
        <dbReference type="EMBL" id="NYE74861.1"/>
    </source>
</evidence>
<keyword evidence="4" id="KW-0378">Hydrolase</keyword>
<dbReference type="Proteomes" id="UP000569914">
    <property type="component" value="Unassembled WGS sequence"/>
</dbReference>
<dbReference type="PANTHER" id="PTHR42736:SF1">
    <property type="entry name" value="PROTEIN-GLUTAMINE GAMMA-GLUTAMYLTRANSFERASE"/>
    <property type="match status" value="1"/>
</dbReference>
<dbReference type="GO" id="GO:0008233">
    <property type="term" value="F:peptidase activity"/>
    <property type="evidence" value="ECO:0007669"/>
    <property type="project" value="UniProtKB-KW"/>
</dbReference>
<dbReference type="InterPro" id="IPR002931">
    <property type="entry name" value="Transglutaminase-like"/>
</dbReference>
<keyword evidence="2" id="KW-0812">Transmembrane</keyword>
<sequence length="743" mass="80276">MRDTDRSTVAVTIAVLLASLTIRPLTSDGRYLVLGWLLVLTLGLVTLLLRRARLGPTTVFLIQVAVLIIGLGMLTWSMSDPGGGTWYDSLLDLWRSGIAHMQTQTSPMQPNDGVTLIFVTAVGIVMVLTDLLVVGVGRPGWAFAPPTALYLVPALGLAKDASILSFGLVAVGYLAILIADGLNSNARWTRGLSRDSSETMGAAAPVVWRAAGYLGVPALVITVIASLMMPTLAVSGFGIGNGSGGNGPLQLGDPTLDLRRNLTQAEERPVLRYRSTQDDRSSGTYLRLTTLPQFGNAGWSPVQIQVTPGNRLGQIPGVTTEPRGQRTTDVSVSQGFESEYLPAPYAPRNFSADGSWGFDPGALSILAMGNEDVRRRQIAGLTYRVQSIDIEPTAEQLSLAASGTPQDSAITTAVPDDLPQSLIDLTNQVTEDSTTAFERAIAIQSFLRSDAFEYDTRPLPGSGYQALENFLLTDRRGYCEQFAGAMAMMARVANIPSRVTIGFLPGQRNSDGSYTVTNHKMHAWPELYFSGYGWVRFEPTPASQAGTVPDWSVPPSETGNNPDPTTAPTTAPTDEQTGPTAGPTDVPTETPTDPNQTTTDPWQALAATGIALLVLAVLAAPATLRIRRRASRLSAHQDGRRRVEGAWQEIRDTMIDLGGRWPDGSPRRIGATVANRLDRSQADEMTSVAVLVERSRYAPTAPDGELDELPEITRNVRAGLAEPQSRWRRFLAFWLPRSLFRRR</sequence>
<feature type="transmembrane region" description="Helical" evidence="2">
    <location>
        <begin position="31"/>
        <end position="49"/>
    </location>
</feature>
<dbReference type="EMBL" id="JACCBU010000001">
    <property type="protein sequence ID" value="NYE74861.1"/>
    <property type="molecule type" value="Genomic_DNA"/>
</dbReference>
<feature type="compositionally biased region" description="Low complexity" evidence="1">
    <location>
        <begin position="562"/>
        <end position="574"/>
    </location>
</feature>
<evidence type="ECO:0000256" key="1">
    <source>
        <dbReference type="SAM" id="MobiDB-lite"/>
    </source>
</evidence>
<feature type="compositionally biased region" description="Low complexity" evidence="1">
    <location>
        <begin position="583"/>
        <end position="600"/>
    </location>
</feature>